<evidence type="ECO:0000259" key="2">
    <source>
        <dbReference type="PROSITE" id="PS50850"/>
    </source>
</evidence>
<keyword evidence="1" id="KW-0812">Transmembrane</keyword>
<gene>
    <name evidence="3" type="ORF">UFOPK1493_03981</name>
</gene>
<feature type="transmembrane region" description="Helical" evidence="1">
    <location>
        <begin position="261"/>
        <end position="282"/>
    </location>
</feature>
<feature type="transmembrane region" description="Helical" evidence="1">
    <location>
        <begin position="48"/>
        <end position="71"/>
    </location>
</feature>
<dbReference type="InterPro" id="IPR020846">
    <property type="entry name" value="MFS_dom"/>
</dbReference>
<feature type="transmembrane region" description="Helical" evidence="1">
    <location>
        <begin position="142"/>
        <end position="160"/>
    </location>
</feature>
<organism evidence="3">
    <name type="scientific">freshwater metagenome</name>
    <dbReference type="NCBI Taxonomy" id="449393"/>
    <lineage>
        <taxon>unclassified sequences</taxon>
        <taxon>metagenomes</taxon>
        <taxon>ecological metagenomes</taxon>
    </lineage>
</organism>
<protein>
    <submittedName>
        <fullName evidence="3">Unannotated protein</fullName>
    </submittedName>
</protein>
<dbReference type="GO" id="GO:0022857">
    <property type="term" value="F:transmembrane transporter activity"/>
    <property type="evidence" value="ECO:0007669"/>
    <property type="project" value="InterPro"/>
</dbReference>
<dbReference type="PROSITE" id="PS50850">
    <property type="entry name" value="MFS"/>
    <property type="match status" value="1"/>
</dbReference>
<sequence>MSDRSEPTGSFPGWRVVGASFVCLAITAALGFYGLAVYLTVLSREHGWSVGSISAASTLFFFVSGVAGLVAARAMATRDVRHVVLFGAVTGAIALVLLGRISEVWHVYAVYALLSIGHTFAGLVPATTVVTRWFHVKRSQALAAASTGLSVGGMVITPFAKWLLDREGTSGAAIWLAVIWVLGIVPVTLLFLRGDPAALGWQPDGARASAGAAAPPAGTPFADAVRTRFFLLVTAAYTLILAAQVGGIQQLVKLVEERSTASLATAATTVLAGTSVVARLVGGQLAAKLPMARLTVVMAAVQGVSLMWIAASEAVAPLVVGIVLFGATVGNLLMLHPLLIAHRFGPAEYARIFSRSQLVVFLGTAAGPYLLGALHDATGGYVVAYLVAGSLSITGALLLPKRNTEPTATA</sequence>
<feature type="transmembrane region" description="Helical" evidence="1">
    <location>
        <begin position="352"/>
        <end position="372"/>
    </location>
</feature>
<dbReference type="PANTHER" id="PTHR11360">
    <property type="entry name" value="MONOCARBOXYLATE TRANSPORTER"/>
    <property type="match status" value="1"/>
</dbReference>
<name>A0A6J6G340_9ZZZZ</name>
<evidence type="ECO:0000256" key="1">
    <source>
        <dbReference type="SAM" id="Phobius"/>
    </source>
</evidence>
<dbReference type="Pfam" id="PF07690">
    <property type="entry name" value="MFS_1"/>
    <property type="match status" value="1"/>
</dbReference>
<feature type="transmembrane region" description="Helical" evidence="1">
    <location>
        <begin position="172"/>
        <end position="192"/>
    </location>
</feature>
<keyword evidence="1" id="KW-1133">Transmembrane helix</keyword>
<dbReference type="PANTHER" id="PTHR11360:SF290">
    <property type="entry name" value="MONOCARBOXYLATE MFS PERMEASE"/>
    <property type="match status" value="1"/>
</dbReference>
<feature type="transmembrane region" description="Helical" evidence="1">
    <location>
        <begin position="378"/>
        <end position="399"/>
    </location>
</feature>
<dbReference type="SUPFAM" id="SSF103473">
    <property type="entry name" value="MFS general substrate transporter"/>
    <property type="match status" value="1"/>
</dbReference>
<dbReference type="Gene3D" id="1.20.1250.20">
    <property type="entry name" value="MFS general substrate transporter like domains"/>
    <property type="match status" value="2"/>
</dbReference>
<feature type="transmembrane region" description="Helical" evidence="1">
    <location>
        <begin position="12"/>
        <end position="36"/>
    </location>
</feature>
<dbReference type="InterPro" id="IPR036259">
    <property type="entry name" value="MFS_trans_sf"/>
</dbReference>
<dbReference type="InterPro" id="IPR050327">
    <property type="entry name" value="Proton-linked_MCT"/>
</dbReference>
<accession>A0A6J6G340</accession>
<reference evidence="3" key="1">
    <citation type="submission" date="2020-05" db="EMBL/GenBank/DDBJ databases">
        <authorList>
            <person name="Chiriac C."/>
            <person name="Salcher M."/>
            <person name="Ghai R."/>
            <person name="Kavagutti S V."/>
        </authorList>
    </citation>
    <scope>NUCLEOTIDE SEQUENCE</scope>
</reference>
<proteinExistence type="predicted"/>
<feature type="transmembrane region" description="Helical" evidence="1">
    <location>
        <begin position="317"/>
        <end position="340"/>
    </location>
</feature>
<feature type="transmembrane region" description="Helical" evidence="1">
    <location>
        <begin position="108"/>
        <end position="130"/>
    </location>
</feature>
<keyword evidence="1" id="KW-0472">Membrane</keyword>
<feature type="transmembrane region" description="Helical" evidence="1">
    <location>
        <begin position="229"/>
        <end position="249"/>
    </location>
</feature>
<feature type="transmembrane region" description="Helical" evidence="1">
    <location>
        <begin position="83"/>
        <end position="102"/>
    </location>
</feature>
<evidence type="ECO:0000313" key="3">
    <source>
        <dbReference type="EMBL" id="CAB4595521.1"/>
    </source>
</evidence>
<feature type="transmembrane region" description="Helical" evidence="1">
    <location>
        <begin position="294"/>
        <end position="311"/>
    </location>
</feature>
<feature type="domain" description="Major facilitator superfamily (MFS) profile" evidence="2">
    <location>
        <begin position="15"/>
        <end position="407"/>
    </location>
</feature>
<dbReference type="AlphaFoldDB" id="A0A6J6G340"/>
<dbReference type="EMBL" id="CAEZSR010000267">
    <property type="protein sequence ID" value="CAB4595521.1"/>
    <property type="molecule type" value="Genomic_DNA"/>
</dbReference>
<dbReference type="InterPro" id="IPR011701">
    <property type="entry name" value="MFS"/>
</dbReference>